<dbReference type="EMBL" id="CP064748">
    <property type="protein sequence ID" value="QPC62748.1"/>
    <property type="molecule type" value="Genomic_DNA"/>
</dbReference>
<gene>
    <name evidence="1" type="ORF">FCULG_00011055</name>
    <name evidence="2" type="ORF">HYE67_004979</name>
</gene>
<evidence type="ECO:0000313" key="2">
    <source>
        <dbReference type="EMBL" id="QPC62748.1"/>
    </source>
</evidence>
<proteinExistence type="predicted"/>
<keyword evidence="3" id="KW-1185">Reference proteome</keyword>
<organism evidence="1 3">
    <name type="scientific">Fusarium culmorum</name>
    <dbReference type="NCBI Taxonomy" id="5516"/>
    <lineage>
        <taxon>Eukaryota</taxon>
        <taxon>Fungi</taxon>
        <taxon>Dikarya</taxon>
        <taxon>Ascomycota</taxon>
        <taxon>Pezizomycotina</taxon>
        <taxon>Sordariomycetes</taxon>
        <taxon>Hypocreomycetidae</taxon>
        <taxon>Hypocreales</taxon>
        <taxon>Nectriaceae</taxon>
        <taxon>Fusarium</taxon>
    </lineage>
</organism>
<dbReference type="EMBL" id="PVEM01000004">
    <property type="protein sequence ID" value="PTD08956.1"/>
    <property type="molecule type" value="Genomic_DNA"/>
</dbReference>
<dbReference type="AlphaFoldDB" id="A0A2T4GZF4"/>
<dbReference type="OMA" id="WERWTEM"/>
<dbReference type="Proteomes" id="UP000241587">
    <property type="component" value="Unassembled WGS sequence"/>
</dbReference>
<reference evidence="2" key="2">
    <citation type="submission" date="2020-11" db="EMBL/GenBank/DDBJ databases">
        <title>The chromosome-scale genome resource for two endophytic Fusarium species: F. culmorum and F. pseudograminearum.</title>
        <authorList>
            <person name="Yuan Z."/>
        </authorList>
    </citation>
    <scope>NUCLEOTIDE SEQUENCE</scope>
    <source>
        <strain evidence="2">Class2-1B</strain>
    </source>
</reference>
<name>A0A2T4GZF4_FUSCU</name>
<dbReference type="Proteomes" id="UP000663297">
    <property type="component" value="Chromosome 2"/>
</dbReference>
<sequence>MRFYFYTFVALATIAKRVISAPSHHDGELSDLEVGPSLLIPSGSVPSSGLIVKCLPVDEPPAGRHTSDPEEECFHGRTAPTWNEEEPWNGGSIDCNYYPNGPEPKTEKYELIPGDQGAAIQNVTILAEFASMQPLQIKMTVNNTTPLPITFWKEWSPVSKRGWELGYFSIESEIWGQFFGRVGQKYRMATLTDIPKRPENSEELVQLNPGESISEVVEIPHCVPKQGSDLCKPYMWERWTEMLRLAGIKRIFVQGDWYGVWAQPKEEVMETLVDEPMLGYWTRWWANNVLFPTPEQHKEFGTYLPFNEPWYETEAALAGNFTSV</sequence>
<evidence type="ECO:0000313" key="1">
    <source>
        <dbReference type="EMBL" id="PTD08956.1"/>
    </source>
</evidence>
<evidence type="ECO:0000313" key="3">
    <source>
        <dbReference type="Proteomes" id="UP000241587"/>
    </source>
</evidence>
<dbReference type="OrthoDB" id="5104749at2759"/>
<accession>A0A2T4GZF4</accession>
<protein>
    <submittedName>
        <fullName evidence="1">Uncharacterized protein</fullName>
    </submittedName>
</protein>
<reference evidence="1 3" key="1">
    <citation type="submission" date="2018-02" db="EMBL/GenBank/DDBJ databases">
        <title>Fusarium culmorum secondary metabolites in fungal-bacterial-plant interactions.</title>
        <authorList>
            <person name="Schmidt R."/>
        </authorList>
    </citation>
    <scope>NUCLEOTIDE SEQUENCE [LARGE SCALE GENOMIC DNA]</scope>
    <source>
        <strain evidence="1 3">PV</strain>
    </source>
</reference>